<dbReference type="PANTHER" id="PTHR12213:SF0">
    <property type="entry name" value="CORRINOID ADENOSYLTRANSFERASE MMAB"/>
    <property type="match status" value="1"/>
</dbReference>
<evidence type="ECO:0000256" key="4">
    <source>
        <dbReference type="RuleBase" id="RU366026"/>
    </source>
</evidence>
<accession>A0A5B8VK68</accession>
<comment type="similarity">
    <text evidence="4">Belongs to the Cob(I)alamin adenosyltransferase family.</text>
</comment>
<keyword evidence="2 4" id="KW-0547">Nucleotide-binding</keyword>
<keyword evidence="3 4" id="KW-0067">ATP-binding</keyword>
<keyword evidence="1 4" id="KW-0808">Transferase</keyword>
<dbReference type="AlphaFoldDB" id="A0A5B8VK68"/>
<dbReference type="Gene3D" id="1.20.1200.10">
    <property type="entry name" value="Cobalamin adenosyltransferase-like"/>
    <property type="match status" value="1"/>
</dbReference>
<dbReference type="Pfam" id="PF01923">
    <property type="entry name" value="Cob_adeno_trans"/>
    <property type="match status" value="1"/>
</dbReference>
<sequence>MAKIYTRTGDKGTTGLIGGTRISKGALQVECYGTLDELNAHLGLLICQLQKAAIDKPTKVLVNIQKQLFDMGAVLALDPGKGEKFNLPMISSTDITNLELEIDEMNFHLPKMTHFILPGGHPVVAQAHIVRAVCRRAERLCVAFVEAQPLTEDNFAVKSYPLIIQFLNRLSDYFFVLSRYIGHLLNIPENKWIPEKQ</sequence>
<evidence type="ECO:0000259" key="5">
    <source>
        <dbReference type="Pfam" id="PF01923"/>
    </source>
</evidence>
<evidence type="ECO:0000256" key="1">
    <source>
        <dbReference type="ARBA" id="ARBA00022679"/>
    </source>
</evidence>
<dbReference type="InterPro" id="IPR029499">
    <property type="entry name" value="PduO-typ"/>
</dbReference>
<proteinExistence type="inferred from homology"/>
<dbReference type="SUPFAM" id="SSF89028">
    <property type="entry name" value="Cobalamin adenosyltransferase-like"/>
    <property type="match status" value="1"/>
</dbReference>
<dbReference type="KEGG" id="agi:FSB73_06430"/>
<evidence type="ECO:0000313" key="6">
    <source>
        <dbReference type="EMBL" id="QEC71362.1"/>
    </source>
</evidence>
<comment type="catalytic activity">
    <reaction evidence="4">
        <text>2 cob(II)yrinate a,c diamide + reduced [electron-transfer flavoprotein] + 2 ATP = 2 adenosylcob(III)yrinate a,c-diamide + 2 triphosphate + oxidized [electron-transfer flavoprotein] + 3 H(+)</text>
        <dbReference type="Rhea" id="RHEA:11528"/>
        <dbReference type="Rhea" id="RHEA-COMP:10685"/>
        <dbReference type="Rhea" id="RHEA-COMP:10686"/>
        <dbReference type="ChEBI" id="CHEBI:15378"/>
        <dbReference type="ChEBI" id="CHEBI:18036"/>
        <dbReference type="ChEBI" id="CHEBI:30616"/>
        <dbReference type="ChEBI" id="CHEBI:57692"/>
        <dbReference type="ChEBI" id="CHEBI:58307"/>
        <dbReference type="ChEBI" id="CHEBI:58503"/>
        <dbReference type="ChEBI" id="CHEBI:58537"/>
        <dbReference type="EC" id="2.5.1.17"/>
    </reaction>
</comment>
<dbReference type="RefSeq" id="WP_146780676.1">
    <property type="nucleotide sequence ID" value="NZ_CP042434.1"/>
</dbReference>
<dbReference type="OrthoDB" id="9778896at2"/>
<comment type="pathway">
    <text evidence="4">Cofactor biosynthesis; adenosylcobalamin biosynthesis; adenosylcobalamin from cob(II)yrinate a,c-diamide: step 2/7.</text>
</comment>
<gene>
    <name evidence="6" type="ORF">FSB73_06430</name>
</gene>
<evidence type="ECO:0000313" key="7">
    <source>
        <dbReference type="Proteomes" id="UP000321291"/>
    </source>
</evidence>
<evidence type="ECO:0000256" key="3">
    <source>
        <dbReference type="ARBA" id="ARBA00022840"/>
    </source>
</evidence>
<dbReference type="Proteomes" id="UP000321291">
    <property type="component" value="Chromosome"/>
</dbReference>
<dbReference type="GO" id="GO:0008817">
    <property type="term" value="F:corrinoid adenosyltransferase activity"/>
    <property type="evidence" value="ECO:0007669"/>
    <property type="project" value="UniProtKB-UniRule"/>
</dbReference>
<keyword evidence="7" id="KW-1185">Reference proteome</keyword>
<name>A0A5B8VK68_9BACT</name>
<dbReference type="InterPro" id="IPR036451">
    <property type="entry name" value="CblAdoTrfase-like_sf"/>
</dbReference>
<feature type="domain" description="Cobalamin adenosyltransferase-like" evidence="5">
    <location>
        <begin position="4"/>
        <end position="181"/>
    </location>
</feature>
<comment type="catalytic activity">
    <reaction evidence="4">
        <text>2 cob(II)alamin + reduced [electron-transfer flavoprotein] + 2 ATP = 2 adenosylcob(III)alamin + 2 triphosphate + oxidized [electron-transfer flavoprotein] + 3 H(+)</text>
        <dbReference type="Rhea" id="RHEA:28671"/>
        <dbReference type="Rhea" id="RHEA-COMP:10685"/>
        <dbReference type="Rhea" id="RHEA-COMP:10686"/>
        <dbReference type="ChEBI" id="CHEBI:15378"/>
        <dbReference type="ChEBI" id="CHEBI:16304"/>
        <dbReference type="ChEBI" id="CHEBI:18036"/>
        <dbReference type="ChEBI" id="CHEBI:18408"/>
        <dbReference type="ChEBI" id="CHEBI:30616"/>
        <dbReference type="ChEBI" id="CHEBI:57692"/>
        <dbReference type="ChEBI" id="CHEBI:58307"/>
        <dbReference type="EC" id="2.5.1.17"/>
    </reaction>
</comment>
<dbReference type="NCBIfam" id="TIGR00636">
    <property type="entry name" value="PduO_Nterm"/>
    <property type="match status" value="1"/>
</dbReference>
<protein>
    <recommendedName>
        <fullName evidence="4">Corrinoid adenosyltransferase</fullName>
        <ecNumber evidence="4">2.5.1.17</ecNumber>
    </recommendedName>
    <alternativeName>
        <fullName evidence="4">Cob(II)alamin adenosyltransferase</fullName>
    </alternativeName>
    <alternativeName>
        <fullName evidence="4">Cob(II)yrinic acid a,c-diamide adenosyltransferase</fullName>
    </alternativeName>
    <alternativeName>
        <fullName evidence="4">Cobinamide/cobalamin adenosyltransferase</fullName>
    </alternativeName>
</protein>
<dbReference type="EMBL" id="CP042434">
    <property type="protein sequence ID" value="QEC71362.1"/>
    <property type="molecule type" value="Genomic_DNA"/>
</dbReference>
<evidence type="ECO:0000256" key="2">
    <source>
        <dbReference type="ARBA" id="ARBA00022741"/>
    </source>
</evidence>
<organism evidence="6 7">
    <name type="scientific">Arachidicoccus ginsenosidivorans</name>
    <dbReference type="NCBI Taxonomy" id="496057"/>
    <lineage>
        <taxon>Bacteria</taxon>
        <taxon>Pseudomonadati</taxon>
        <taxon>Bacteroidota</taxon>
        <taxon>Chitinophagia</taxon>
        <taxon>Chitinophagales</taxon>
        <taxon>Chitinophagaceae</taxon>
        <taxon>Arachidicoccus</taxon>
    </lineage>
</organism>
<dbReference type="EC" id="2.5.1.17" evidence="4"/>
<dbReference type="UniPathway" id="UPA00148">
    <property type="reaction ID" value="UER00233"/>
</dbReference>
<keyword evidence="4" id="KW-0169">Cobalamin biosynthesis</keyword>
<dbReference type="GO" id="GO:0009236">
    <property type="term" value="P:cobalamin biosynthetic process"/>
    <property type="evidence" value="ECO:0007669"/>
    <property type="project" value="UniProtKB-UniRule"/>
</dbReference>
<reference evidence="6 7" key="1">
    <citation type="journal article" date="2017" name="Int. J. Syst. Evol. Microbiol.">
        <title>Arachidicoccus ginsenosidivorans sp. nov., with ginsenoside-converting activity isolated from ginseng cultivating soil.</title>
        <authorList>
            <person name="Siddiqi M.Z."/>
            <person name="Aslam Z."/>
            <person name="Im W.T."/>
        </authorList>
    </citation>
    <scope>NUCLEOTIDE SEQUENCE [LARGE SCALE GENOMIC DNA]</scope>
    <source>
        <strain evidence="6 7">Gsoil 809</strain>
    </source>
</reference>
<dbReference type="GO" id="GO:0005524">
    <property type="term" value="F:ATP binding"/>
    <property type="evidence" value="ECO:0007669"/>
    <property type="project" value="UniProtKB-UniRule"/>
</dbReference>
<dbReference type="PANTHER" id="PTHR12213">
    <property type="entry name" value="CORRINOID ADENOSYLTRANSFERASE"/>
    <property type="match status" value="1"/>
</dbReference>
<dbReference type="InterPro" id="IPR016030">
    <property type="entry name" value="CblAdoTrfase-like"/>
</dbReference>